<evidence type="ECO:0000313" key="2">
    <source>
        <dbReference type="Proteomes" id="UP000008514"/>
    </source>
</evidence>
<reference evidence="1" key="2">
    <citation type="submission" date="2012-09" db="EMBL/GenBank/DDBJ databases">
        <title>The complete sequence of Psychroflexus torquis an extreme psychrophile from sea-ice that is stimulated by light.</title>
        <authorList>
            <person name="Feng S."/>
            <person name="Powell S.M."/>
            <person name="Bowman J.P."/>
        </authorList>
    </citation>
    <scope>NUCLEOTIDE SEQUENCE [LARGE SCALE GENOMIC DNA]</scope>
    <source>
        <strain evidence="1">ATCC 700755</strain>
    </source>
</reference>
<evidence type="ECO:0000313" key="1">
    <source>
        <dbReference type="EMBL" id="AFU69855.1"/>
    </source>
</evidence>
<keyword evidence="2" id="KW-1185">Reference proteome</keyword>
<dbReference type="AlphaFoldDB" id="K4IWK7"/>
<gene>
    <name evidence="1" type="ordered locus">P700755_003201</name>
</gene>
<reference evidence="1" key="1">
    <citation type="submission" date="2006-03" db="EMBL/GenBank/DDBJ databases">
        <authorList>
            <person name="Bowman J."/>
            <person name="Ferriera S."/>
            <person name="Johnson J."/>
            <person name="Kravitz S."/>
            <person name="Halpern A."/>
            <person name="Remington K."/>
            <person name="Beeson K."/>
            <person name="Tran B."/>
            <person name="Rogers Y.-H."/>
            <person name="Friedman R."/>
            <person name="Venter J.C."/>
        </authorList>
    </citation>
    <scope>NUCLEOTIDE SEQUENCE [LARGE SCALE GENOMIC DNA]</scope>
    <source>
        <strain evidence="1">ATCC 700755</strain>
    </source>
</reference>
<sequence length="219" mass="25458">MVKIANFSKLKTLQQYQKTTFDKMKRVKTTTKKLLEELEKNVDITPILSKVFGIKNNSIEKNTRTLLNYGWYISAQMKMKKISEVIELIKSGKTEEAETILMNFFKDNLQEIEERLITKHSDRKSIIEEAFKAHKSNMFYSSTILFLSQGDGIIDGKIFHNRKNLDKHLDNKKNPSFVKILKDDSSLNVPSIKINKSKYFSNLNRHSVMHGKSTDYGKE</sequence>
<name>K4IWK7_PSYTT</name>
<protein>
    <submittedName>
        <fullName evidence="1">Uncharacterized protein</fullName>
    </submittedName>
</protein>
<dbReference type="KEGG" id="ptq:P700755_003201"/>
<organism evidence="1 2">
    <name type="scientific">Psychroflexus torquis (strain ATCC 700755 / CIP 106069 / ACAM 623)</name>
    <dbReference type="NCBI Taxonomy" id="313595"/>
    <lineage>
        <taxon>Bacteria</taxon>
        <taxon>Pseudomonadati</taxon>
        <taxon>Bacteroidota</taxon>
        <taxon>Flavobacteriia</taxon>
        <taxon>Flavobacteriales</taxon>
        <taxon>Flavobacteriaceae</taxon>
        <taxon>Psychroflexus</taxon>
    </lineage>
</organism>
<dbReference type="HOGENOM" id="CLU_1260589_0_0_10"/>
<dbReference type="Proteomes" id="UP000008514">
    <property type="component" value="Chromosome"/>
</dbReference>
<proteinExistence type="predicted"/>
<accession>K4IWK7</accession>
<dbReference type="EMBL" id="CP003879">
    <property type="protein sequence ID" value="AFU69855.1"/>
    <property type="molecule type" value="Genomic_DNA"/>
</dbReference>